<reference evidence="2 3" key="1">
    <citation type="submission" date="2019-05" db="EMBL/GenBank/DDBJ databases">
        <title>Emergence of the Ug99 lineage of the wheat stem rust pathogen through somatic hybridization.</title>
        <authorList>
            <person name="Li F."/>
            <person name="Upadhyaya N.M."/>
            <person name="Sperschneider J."/>
            <person name="Matny O."/>
            <person name="Nguyen-Phuc H."/>
            <person name="Mago R."/>
            <person name="Raley C."/>
            <person name="Miller M.E."/>
            <person name="Silverstein K.A.T."/>
            <person name="Henningsen E."/>
            <person name="Hirsch C.D."/>
            <person name="Visser B."/>
            <person name="Pretorius Z.A."/>
            <person name="Steffenson B.J."/>
            <person name="Schwessinger B."/>
            <person name="Dodds P.N."/>
            <person name="Figueroa M."/>
        </authorList>
    </citation>
    <scope>NUCLEOTIDE SEQUENCE [LARGE SCALE GENOMIC DNA]</scope>
    <source>
        <strain evidence="2">21-0</strain>
    </source>
</reference>
<keyword evidence="3" id="KW-1185">Reference proteome</keyword>
<sequence length="117" mass="12753">MTRTRPGSLAGRVRAGVLIVGQSGRPEPGMQTADPNPKSPKTGSGLGSTYSSLTRPDPTRHRCRVGFGHCFWARTRPVYILNLGHSDRRVAGQDCCLVIFVEAGEKHDDDDEFPFAT</sequence>
<evidence type="ECO:0000313" key="2">
    <source>
        <dbReference type="EMBL" id="KAA1083113.1"/>
    </source>
</evidence>
<proteinExistence type="predicted"/>
<name>A0A5B0N3F2_PUCGR</name>
<accession>A0A5B0N3F2</accession>
<dbReference type="Proteomes" id="UP000324748">
    <property type="component" value="Unassembled WGS sequence"/>
</dbReference>
<gene>
    <name evidence="2" type="ORF">PGT21_025356</name>
</gene>
<organism evidence="2 3">
    <name type="scientific">Puccinia graminis f. sp. tritici</name>
    <dbReference type="NCBI Taxonomy" id="56615"/>
    <lineage>
        <taxon>Eukaryota</taxon>
        <taxon>Fungi</taxon>
        <taxon>Dikarya</taxon>
        <taxon>Basidiomycota</taxon>
        <taxon>Pucciniomycotina</taxon>
        <taxon>Pucciniomycetes</taxon>
        <taxon>Pucciniales</taxon>
        <taxon>Pucciniaceae</taxon>
        <taxon>Puccinia</taxon>
    </lineage>
</organism>
<dbReference type="AlphaFoldDB" id="A0A5B0N3F2"/>
<evidence type="ECO:0000313" key="3">
    <source>
        <dbReference type="Proteomes" id="UP000324748"/>
    </source>
</evidence>
<dbReference type="EMBL" id="VSWC01000119">
    <property type="protein sequence ID" value="KAA1083113.1"/>
    <property type="molecule type" value="Genomic_DNA"/>
</dbReference>
<comment type="caution">
    <text evidence="2">The sequence shown here is derived from an EMBL/GenBank/DDBJ whole genome shotgun (WGS) entry which is preliminary data.</text>
</comment>
<evidence type="ECO:0000256" key="1">
    <source>
        <dbReference type="SAM" id="MobiDB-lite"/>
    </source>
</evidence>
<feature type="region of interest" description="Disordered" evidence="1">
    <location>
        <begin position="1"/>
        <end position="58"/>
    </location>
</feature>
<protein>
    <submittedName>
        <fullName evidence="2">Uncharacterized protein</fullName>
    </submittedName>
</protein>